<feature type="compositionally biased region" description="Basic and acidic residues" evidence="1">
    <location>
        <begin position="487"/>
        <end position="506"/>
    </location>
</feature>
<proteinExistence type="predicted"/>
<evidence type="ECO:0000256" key="1">
    <source>
        <dbReference type="SAM" id="MobiDB-lite"/>
    </source>
</evidence>
<dbReference type="AlphaFoldDB" id="A0A2T9Z6K5"/>
<dbReference type="OrthoDB" id="10251508at2759"/>
<organism evidence="2 3">
    <name type="scientific">Furculomyces boomerangus</name>
    <dbReference type="NCBI Taxonomy" id="61424"/>
    <lineage>
        <taxon>Eukaryota</taxon>
        <taxon>Fungi</taxon>
        <taxon>Fungi incertae sedis</taxon>
        <taxon>Zoopagomycota</taxon>
        <taxon>Kickxellomycotina</taxon>
        <taxon>Harpellomycetes</taxon>
        <taxon>Harpellales</taxon>
        <taxon>Harpellaceae</taxon>
        <taxon>Furculomyces</taxon>
    </lineage>
</organism>
<evidence type="ECO:0000313" key="2">
    <source>
        <dbReference type="EMBL" id="PVV00175.1"/>
    </source>
</evidence>
<name>A0A2T9Z6K5_9FUNG</name>
<keyword evidence="3" id="KW-1185">Reference proteome</keyword>
<protein>
    <submittedName>
        <fullName evidence="2">Uncharacterized protein</fullName>
    </submittedName>
</protein>
<dbReference type="EMBL" id="MBFT01000004">
    <property type="protein sequence ID" value="PVV00175.1"/>
    <property type="molecule type" value="Genomic_DNA"/>
</dbReference>
<comment type="caution">
    <text evidence="2">The sequence shown here is derived from an EMBL/GenBank/DDBJ whole genome shotgun (WGS) entry which is preliminary data.</text>
</comment>
<dbReference type="Proteomes" id="UP000245699">
    <property type="component" value="Unassembled WGS sequence"/>
</dbReference>
<feature type="region of interest" description="Disordered" evidence="1">
    <location>
        <begin position="483"/>
        <end position="509"/>
    </location>
</feature>
<reference evidence="2 3" key="1">
    <citation type="journal article" date="2018" name="MBio">
        <title>Comparative Genomics Reveals the Core Gene Toolbox for the Fungus-Insect Symbiosis.</title>
        <authorList>
            <person name="Wang Y."/>
            <person name="Stata M."/>
            <person name="Wang W."/>
            <person name="Stajich J.E."/>
            <person name="White M.M."/>
            <person name="Moncalvo J.M."/>
        </authorList>
    </citation>
    <scope>NUCLEOTIDE SEQUENCE [LARGE SCALE GENOMIC DNA]</scope>
    <source>
        <strain evidence="2 3">AUS-77-4</strain>
    </source>
</reference>
<accession>A0A2T9Z6K5</accession>
<evidence type="ECO:0000313" key="3">
    <source>
        <dbReference type="Proteomes" id="UP000245699"/>
    </source>
</evidence>
<gene>
    <name evidence="2" type="ORF">BB559_000055</name>
</gene>
<sequence length="560" mass="63405">MIRFSQYSFTKSIKYPISLKSFPSLNRSFWHISHSSKTDLQKAIEQCRINLQTDIARIFKPKNNFINQNLNDNHFIILASKNYSYQEIEALPQSMNSQIHLFNNNIFNNLTQNSQQPDRIFGSITGAVLDKIYNESGILSDKGVSLLFYNQNLTKNTTPIKDNLSNSKNPRDQENSIFDNLEGLTPVPFSLGPGSSREKLKEDSVGKWYLNTTNMPRMFNDKTKNPDSLNPSQKSHIWTDFESVSKAEMRLKLPDELKRLVDEKKNVKLILMVSDKNPNQVLELLDIHFPYTTKYGVIGSQTPFLNGRDFTLFKDLNVNSEGLYGIAFCEDTKNPSFLLNNDIRVKTSYPGYKVISEPAKITKCRGNMILEINSEPAVKWLKSNIDKVLSDIKGPKKDLEFYLKVVNTHENITDDDLQDANISYKITGGDPSRGGISVGTINEFSDGQIVQIIHSPPKMVHLDGHNDTADIPNCSISFQVAPEEEFDSKKSEPTNEHITETDDNNNKTEANTSFKFGGASHHGFFYGNPQTHTKQKEKYNNIVGQVSTDCSVPNAISYLK</sequence>